<keyword evidence="2" id="KW-1185">Reference proteome</keyword>
<comment type="caution">
    <text evidence="1">The sequence shown here is derived from an EMBL/GenBank/DDBJ whole genome shotgun (WGS) entry which is preliminary data.</text>
</comment>
<dbReference type="EMBL" id="PQXK01000022">
    <property type="protein sequence ID" value="TGO41411.1"/>
    <property type="molecule type" value="Genomic_DNA"/>
</dbReference>
<reference evidence="1 2" key="1">
    <citation type="submission" date="2017-12" db="EMBL/GenBank/DDBJ databases">
        <title>Comparative genomics of Botrytis spp.</title>
        <authorList>
            <person name="Valero-Jimenez C.A."/>
            <person name="Tapia P."/>
            <person name="Veloso J."/>
            <person name="Silva-Moreno E."/>
            <person name="Staats M."/>
            <person name="Valdes J.H."/>
            <person name="Van Kan J.A.L."/>
        </authorList>
    </citation>
    <scope>NUCLEOTIDE SEQUENCE [LARGE SCALE GENOMIC DNA]</scope>
    <source>
        <strain evidence="1 2">Bh0001</strain>
    </source>
</reference>
<proteinExistence type="predicted"/>
<name>A0A4Z1H194_9HELO</name>
<accession>A0A4Z1H194</accession>
<dbReference type="AlphaFoldDB" id="A0A4Z1H194"/>
<sequence>MNEQNQNNLNGQFLPGRKHPTTWEQNYAIVFDLTSKRIHKADRSDIDTSTHFRIALPRLLLFEEDTINVGRLRTSDNQDAELVAKVSVNSLGLREQRLRGDIMECWILDNAKGNTQGTLVGKWEWKSRGWGGLEKFWLLENNSTDAIGNVGWRITGECVDT</sequence>
<organism evidence="1 2">
    <name type="scientific">Botrytis hyacinthi</name>
    <dbReference type="NCBI Taxonomy" id="278943"/>
    <lineage>
        <taxon>Eukaryota</taxon>
        <taxon>Fungi</taxon>
        <taxon>Dikarya</taxon>
        <taxon>Ascomycota</taxon>
        <taxon>Pezizomycotina</taxon>
        <taxon>Leotiomycetes</taxon>
        <taxon>Helotiales</taxon>
        <taxon>Sclerotiniaceae</taxon>
        <taxon>Botrytis</taxon>
    </lineage>
</organism>
<evidence type="ECO:0000313" key="2">
    <source>
        <dbReference type="Proteomes" id="UP000297814"/>
    </source>
</evidence>
<evidence type="ECO:0000313" key="1">
    <source>
        <dbReference type="EMBL" id="TGO41411.1"/>
    </source>
</evidence>
<dbReference type="Proteomes" id="UP000297814">
    <property type="component" value="Unassembled WGS sequence"/>
</dbReference>
<protein>
    <submittedName>
        <fullName evidence="1">Uncharacterized protein</fullName>
    </submittedName>
</protein>
<gene>
    <name evidence="1" type="ORF">BHYA_0022g00520</name>
</gene>